<proteinExistence type="predicted"/>
<evidence type="ECO:0000256" key="2">
    <source>
        <dbReference type="ARBA" id="ARBA00023125"/>
    </source>
</evidence>
<dbReference type="SMART" id="SM00342">
    <property type="entry name" value="HTH_ARAC"/>
    <property type="match status" value="1"/>
</dbReference>
<dbReference type="Proteomes" id="UP000525652">
    <property type="component" value="Unassembled WGS sequence"/>
</dbReference>
<dbReference type="InterPro" id="IPR018062">
    <property type="entry name" value="HTH_AraC-typ_CS"/>
</dbReference>
<dbReference type="PANTHER" id="PTHR43280">
    <property type="entry name" value="ARAC-FAMILY TRANSCRIPTIONAL REGULATOR"/>
    <property type="match status" value="1"/>
</dbReference>
<feature type="domain" description="HTH araC/xylS-type" evidence="4">
    <location>
        <begin position="70"/>
        <end position="168"/>
    </location>
</feature>
<accession>A0A7X1B1W8</accession>
<dbReference type="InterPro" id="IPR018060">
    <property type="entry name" value="HTH_AraC"/>
</dbReference>
<evidence type="ECO:0000259" key="4">
    <source>
        <dbReference type="PROSITE" id="PS01124"/>
    </source>
</evidence>
<dbReference type="PRINTS" id="PR00032">
    <property type="entry name" value="HTHARAC"/>
</dbReference>
<dbReference type="SUPFAM" id="SSF46689">
    <property type="entry name" value="Homeodomain-like"/>
    <property type="match status" value="1"/>
</dbReference>
<evidence type="ECO:0000313" key="5">
    <source>
        <dbReference type="EMBL" id="MBC2603013.1"/>
    </source>
</evidence>
<keyword evidence="3" id="KW-0804">Transcription</keyword>
<dbReference type="GO" id="GO:0003700">
    <property type="term" value="F:DNA-binding transcription factor activity"/>
    <property type="evidence" value="ECO:0007669"/>
    <property type="project" value="InterPro"/>
</dbReference>
<name>A0A7X1B1W8_9BACT</name>
<dbReference type="AlphaFoldDB" id="A0A7X1B1W8"/>
<keyword evidence="2" id="KW-0238">DNA-binding</keyword>
<evidence type="ECO:0000313" key="6">
    <source>
        <dbReference type="Proteomes" id="UP000525652"/>
    </source>
</evidence>
<dbReference type="InterPro" id="IPR020449">
    <property type="entry name" value="Tscrpt_reg_AraC-type_HTH"/>
</dbReference>
<dbReference type="PANTHER" id="PTHR43280:SF2">
    <property type="entry name" value="HTH-TYPE TRANSCRIPTIONAL REGULATOR EXSA"/>
    <property type="match status" value="1"/>
</dbReference>
<dbReference type="GO" id="GO:0043565">
    <property type="term" value="F:sequence-specific DNA binding"/>
    <property type="evidence" value="ECO:0007669"/>
    <property type="project" value="InterPro"/>
</dbReference>
<evidence type="ECO:0000256" key="3">
    <source>
        <dbReference type="ARBA" id="ARBA00023163"/>
    </source>
</evidence>
<organism evidence="5 6">
    <name type="scientific">Puniceicoccus vermicola</name>
    <dbReference type="NCBI Taxonomy" id="388746"/>
    <lineage>
        <taxon>Bacteria</taxon>
        <taxon>Pseudomonadati</taxon>
        <taxon>Verrucomicrobiota</taxon>
        <taxon>Opitutia</taxon>
        <taxon>Puniceicoccales</taxon>
        <taxon>Puniceicoccaceae</taxon>
        <taxon>Puniceicoccus</taxon>
    </lineage>
</organism>
<comment type="caution">
    <text evidence="5">The sequence shown here is derived from an EMBL/GenBank/DDBJ whole genome shotgun (WGS) entry which is preliminary data.</text>
</comment>
<dbReference type="PROSITE" id="PS00041">
    <property type="entry name" value="HTH_ARAC_FAMILY_1"/>
    <property type="match status" value="1"/>
</dbReference>
<evidence type="ECO:0000256" key="1">
    <source>
        <dbReference type="ARBA" id="ARBA00023015"/>
    </source>
</evidence>
<dbReference type="EMBL" id="JACHVA010000115">
    <property type="protein sequence ID" value="MBC2603013.1"/>
    <property type="molecule type" value="Genomic_DNA"/>
</dbReference>
<keyword evidence="1" id="KW-0805">Transcription regulation</keyword>
<dbReference type="Gene3D" id="1.10.10.60">
    <property type="entry name" value="Homeodomain-like"/>
    <property type="match status" value="1"/>
</dbReference>
<reference evidence="5 6" key="1">
    <citation type="submission" date="2020-07" db="EMBL/GenBank/DDBJ databases">
        <authorList>
            <person name="Feng X."/>
        </authorList>
    </citation>
    <scope>NUCLEOTIDE SEQUENCE [LARGE SCALE GENOMIC DNA]</scope>
    <source>
        <strain evidence="5 6">JCM14086</strain>
    </source>
</reference>
<gene>
    <name evidence="5" type="ORF">H5P30_14620</name>
</gene>
<dbReference type="InterPro" id="IPR009057">
    <property type="entry name" value="Homeodomain-like_sf"/>
</dbReference>
<protein>
    <submittedName>
        <fullName evidence="5">Helix-turn-helix transcriptional regulator</fullName>
    </submittedName>
</protein>
<dbReference type="Pfam" id="PF12833">
    <property type="entry name" value="HTH_18"/>
    <property type="match status" value="1"/>
</dbReference>
<sequence length="173" mass="20053">MERTSLELQKILQGDREAGITDFRWIKKLNASQYLQSEALLRIWVKELVEILEKEGHTSNVPVPTDQRLTQALDLLQNHHGRDFPASPIVEKCSLSLVHLNRLSKERLGHSLSEQWNQVRVRRAQHALSSPDTTIKEIAFDLGFKQPSHFTRWFRQHTGQTPKAYQQKARIAL</sequence>
<keyword evidence="6" id="KW-1185">Reference proteome</keyword>
<dbReference type="PROSITE" id="PS01124">
    <property type="entry name" value="HTH_ARAC_FAMILY_2"/>
    <property type="match status" value="1"/>
</dbReference>
<dbReference type="RefSeq" id="WP_185693659.1">
    <property type="nucleotide sequence ID" value="NZ_JACHVA010000115.1"/>
</dbReference>